<dbReference type="Gene3D" id="2.30.42.10">
    <property type="match status" value="1"/>
</dbReference>
<dbReference type="Pfam" id="PF13180">
    <property type="entry name" value="PDZ_2"/>
    <property type="match status" value="1"/>
</dbReference>
<dbReference type="SMART" id="SM00228">
    <property type="entry name" value="PDZ"/>
    <property type="match status" value="1"/>
</dbReference>
<feature type="compositionally biased region" description="Low complexity" evidence="3">
    <location>
        <begin position="105"/>
        <end position="118"/>
    </location>
</feature>
<feature type="compositionally biased region" description="Basic and acidic residues" evidence="3">
    <location>
        <begin position="1"/>
        <end position="11"/>
    </location>
</feature>
<feature type="domain" description="PDZ" evidence="5">
    <location>
        <begin position="414"/>
        <end position="504"/>
    </location>
</feature>
<gene>
    <name evidence="6" type="ORF">H9815_15535</name>
</gene>
<dbReference type="SUPFAM" id="SSF50156">
    <property type="entry name" value="PDZ domain-like"/>
    <property type="match status" value="1"/>
</dbReference>
<evidence type="ECO:0000256" key="4">
    <source>
        <dbReference type="SAM" id="Phobius"/>
    </source>
</evidence>
<name>A0A9D2EGX1_9MICO</name>
<organism evidence="6 7">
    <name type="scientific">Candidatus Ruania gallistercoris</name>
    <dbReference type="NCBI Taxonomy" id="2838746"/>
    <lineage>
        <taxon>Bacteria</taxon>
        <taxon>Bacillati</taxon>
        <taxon>Actinomycetota</taxon>
        <taxon>Actinomycetes</taxon>
        <taxon>Micrococcales</taxon>
        <taxon>Ruaniaceae</taxon>
        <taxon>Ruania</taxon>
    </lineage>
</organism>
<evidence type="ECO:0000313" key="7">
    <source>
        <dbReference type="Proteomes" id="UP000824037"/>
    </source>
</evidence>
<feature type="compositionally biased region" description="Low complexity" evidence="3">
    <location>
        <begin position="148"/>
        <end position="157"/>
    </location>
</feature>
<dbReference type="AlphaFoldDB" id="A0A9D2EGX1"/>
<dbReference type="Gene3D" id="2.40.10.120">
    <property type="match status" value="1"/>
</dbReference>
<keyword evidence="4" id="KW-0472">Membrane</keyword>
<dbReference type="InterPro" id="IPR009003">
    <property type="entry name" value="Peptidase_S1_PA"/>
</dbReference>
<proteinExistence type="predicted"/>
<dbReference type="SUPFAM" id="SSF50494">
    <property type="entry name" value="Trypsin-like serine proteases"/>
    <property type="match status" value="1"/>
</dbReference>
<dbReference type="PANTHER" id="PTHR43343">
    <property type="entry name" value="PEPTIDASE S12"/>
    <property type="match status" value="1"/>
</dbReference>
<dbReference type="PRINTS" id="PR00834">
    <property type="entry name" value="PROTEASES2C"/>
</dbReference>
<dbReference type="CDD" id="cd06779">
    <property type="entry name" value="cpPDZ_Deg_HtrA-like"/>
    <property type="match status" value="1"/>
</dbReference>
<keyword evidence="1" id="KW-0645">Protease</keyword>
<feature type="compositionally biased region" description="Gly residues" evidence="3">
    <location>
        <begin position="119"/>
        <end position="138"/>
    </location>
</feature>
<keyword evidence="2" id="KW-0378">Hydrolase</keyword>
<evidence type="ECO:0000256" key="2">
    <source>
        <dbReference type="ARBA" id="ARBA00022801"/>
    </source>
</evidence>
<evidence type="ECO:0000256" key="1">
    <source>
        <dbReference type="ARBA" id="ARBA00022670"/>
    </source>
</evidence>
<dbReference type="InterPro" id="IPR001478">
    <property type="entry name" value="PDZ"/>
</dbReference>
<dbReference type="Pfam" id="PF13365">
    <property type="entry name" value="Trypsin_2"/>
    <property type="match status" value="1"/>
</dbReference>
<sequence>MTSNDSQRHPETAPTYSWTSPGSFATTPAAGGASNADRPTEGGTGRADGATGGAPAPGQEPVGYGSSGVGYSGAGHSAPASSSPGQAAPAYSTPGQAAPAYSTPGQGTSGHAGAAGSYGPSGFGFAGPGGAGPAGPNGPGHTPPPSGPGQHPSSGGKQSKGGKHWLLVGAAAVLAAVLASGGTALVMQDQPNSSEALVQVPSSNTNVASNADGSPDWQSVASEVRPSVVAIDVATQQGEGAGSGVIIDAENAYVLTNNHVIDGAQQIAVALNDGRMFQAEVVGTDPATDLAVLQLADPPDDLQAATLGTSEDVQVGQSVMAVGNPLGLSSTVTTGIISALDRPVAAGDQFSREQVVTNAIQLDAAINPGNSGGPLFNSSGQVIGITSSIASTGQNSGSIGLGFAIPVDLATTIADQLIQDGSAEHAYLGVTLTNGMAEADGATRAGAEVHEVMDGTPAAEAGLRAGDVIVKIDDDTVGGAESLTGYVRTYASGDEVTLTVVRDGAEQEITATLATREDSVS</sequence>
<evidence type="ECO:0000256" key="3">
    <source>
        <dbReference type="SAM" id="MobiDB-lite"/>
    </source>
</evidence>
<keyword evidence="4" id="KW-0812">Transmembrane</keyword>
<evidence type="ECO:0000313" key="6">
    <source>
        <dbReference type="EMBL" id="HIZ37186.1"/>
    </source>
</evidence>
<dbReference type="Proteomes" id="UP000824037">
    <property type="component" value="Unassembled WGS sequence"/>
</dbReference>
<evidence type="ECO:0000259" key="5">
    <source>
        <dbReference type="PROSITE" id="PS50106"/>
    </source>
</evidence>
<feature type="compositionally biased region" description="Polar residues" evidence="3">
    <location>
        <begin position="14"/>
        <end position="26"/>
    </location>
</feature>
<dbReference type="PANTHER" id="PTHR43343:SF3">
    <property type="entry name" value="PROTEASE DO-LIKE 8, CHLOROPLASTIC"/>
    <property type="match status" value="1"/>
</dbReference>
<comment type="caution">
    <text evidence="6">The sequence shown here is derived from an EMBL/GenBank/DDBJ whole genome shotgun (WGS) entry which is preliminary data.</text>
</comment>
<dbReference type="EMBL" id="DXBY01000268">
    <property type="protein sequence ID" value="HIZ37186.1"/>
    <property type="molecule type" value="Genomic_DNA"/>
</dbReference>
<dbReference type="InterPro" id="IPR036034">
    <property type="entry name" value="PDZ_sf"/>
</dbReference>
<dbReference type="InterPro" id="IPR001940">
    <property type="entry name" value="Peptidase_S1C"/>
</dbReference>
<keyword evidence="4" id="KW-1133">Transmembrane helix</keyword>
<reference evidence="6" key="2">
    <citation type="submission" date="2021-04" db="EMBL/GenBank/DDBJ databases">
        <authorList>
            <person name="Gilroy R."/>
        </authorList>
    </citation>
    <scope>NUCLEOTIDE SEQUENCE</scope>
    <source>
        <strain evidence="6">ChiGjej4B4-7305</strain>
    </source>
</reference>
<dbReference type="GO" id="GO:0004252">
    <property type="term" value="F:serine-type endopeptidase activity"/>
    <property type="evidence" value="ECO:0007669"/>
    <property type="project" value="InterPro"/>
</dbReference>
<feature type="compositionally biased region" description="Low complexity" evidence="3">
    <location>
        <begin position="74"/>
        <end position="92"/>
    </location>
</feature>
<feature type="transmembrane region" description="Helical" evidence="4">
    <location>
        <begin position="165"/>
        <end position="187"/>
    </location>
</feature>
<feature type="compositionally biased region" description="Gly residues" evidence="3">
    <location>
        <begin position="42"/>
        <end position="52"/>
    </location>
</feature>
<dbReference type="InterPro" id="IPR051201">
    <property type="entry name" value="Chloro_Bact_Ser_Proteases"/>
</dbReference>
<dbReference type="GO" id="GO:0006508">
    <property type="term" value="P:proteolysis"/>
    <property type="evidence" value="ECO:0007669"/>
    <property type="project" value="UniProtKB-KW"/>
</dbReference>
<feature type="region of interest" description="Disordered" evidence="3">
    <location>
        <begin position="1"/>
        <end position="162"/>
    </location>
</feature>
<reference evidence="6" key="1">
    <citation type="journal article" date="2021" name="PeerJ">
        <title>Extensive microbial diversity within the chicken gut microbiome revealed by metagenomics and culture.</title>
        <authorList>
            <person name="Gilroy R."/>
            <person name="Ravi A."/>
            <person name="Getino M."/>
            <person name="Pursley I."/>
            <person name="Horton D.L."/>
            <person name="Alikhan N.F."/>
            <person name="Baker D."/>
            <person name="Gharbi K."/>
            <person name="Hall N."/>
            <person name="Watson M."/>
            <person name="Adriaenssens E.M."/>
            <person name="Foster-Nyarko E."/>
            <person name="Jarju S."/>
            <person name="Secka A."/>
            <person name="Antonio M."/>
            <person name="Oren A."/>
            <person name="Chaudhuri R.R."/>
            <person name="La Ragione R."/>
            <person name="Hildebrand F."/>
            <person name="Pallen M.J."/>
        </authorList>
    </citation>
    <scope>NUCLEOTIDE SEQUENCE</scope>
    <source>
        <strain evidence="6">ChiGjej4B4-7305</strain>
    </source>
</reference>
<accession>A0A9D2EGX1</accession>
<protein>
    <submittedName>
        <fullName evidence="6">Trypsin-like peptidase domain-containing protein</fullName>
    </submittedName>
</protein>
<dbReference type="PROSITE" id="PS50106">
    <property type="entry name" value="PDZ"/>
    <property type="match status" value="1"/>
</dbReference>